<dbReference type="Gene3D" id="1.20.1560.10">
    <property type="entry name" value="ABC transporter type 1, transmembrane domain"/>
    <property type="match status" value="1"/>
</dbReference>
<sequence>MDKSRQKQLTLWLKAQRFHAKRWLKLSVILGTCSALTIFLQAYCLAELLQRALIDHQPLPHLYHWLALLVGCFALRSVLHYTREKVGVKAGEALRQAIRQIVLDRLEGLGPVWVASRPVGSWTTLLHEQIEKMHDYYARYLPQMTLAAVIPLLILITLFPVNWAAATILFLTAPLIPIFMAMVGMGAADANRRNFAALARLSGDFLDRLRGLDTLRLFHRRQAEEQAIAESTEQFRLRTMEVLRIAFLSSAVLEFFASVSIAIVAVYFGFSYLGVFHFGSYGGAVTLFAGFIALILAPEFFQPLRDLGSFYHAKAQAAGAADEIESFLAETENLLPTAQGESLTTDRSAPLTIEARDWVITSIEGVKLVGPLNFHFNAAQRLALVGPSGSGKSTLLNALLGFLPYQGSLLINGQELNTLSREEWLKSVSWVGQHPRLFPCSIEENISPQGKLSEQTLNAIVAQTGIDEFLERLPQGLATEVSEESQNLSVGQAQRIAVARALAKQAQLLLLDEPTASLDRHHEQRIMHSLQQASHQQMTVMVTHQLDQLTDWPTIIVMAEGKIVQMGDFSSLAAENGLFQRLLSHRSGEIE</sequence>
<dbReference type="CDD" id="cd18584">
    <property type="entry name" value="ABC_6TM_AarD_CydD"/>
    <property type="match status" value="1"/>
</dbReference>
<feature type="transmembrane region" description="Helical" evidence="13">
    <location>
        <begin position="23"/>
        <end position="42"/>
    </location>
</feature>
<evidence type="ECO:0000256" key="2">
    <source>
        <dbReference type="ARBA" id="ARBA00006526"/>
    </source>
</evidence>
<comment type="catalytic activity">
    <reaction evidence="12">
        <text>ATP + H2O + xenobioticSide 1 = ADP + phosphate + xenobioticSide 2.</text>
        <dbReference type="EC" id="7.6.2.2"/>
    </reaction>
</comment>
<dbReference type="GO" id="GO:0005524">
    <property type="term" value="F:ATP binding"/>
    <property type="evidence" value="ECO:0007669"/>
    <property type="project" value="UniProtKB-KW"/>
</dbReference>
<dbReference type="GO" id="GO:0005886">
    <property type="term" value="C:plasma membrane"/>
    <property type="evidence" value="ECO:0007669"/>
    <property type="project" value="UniProtKB-SubCell"/>
</dbReference>
<keyword evidence="10 13" id="KW-1133">Transmembrane helix</keyword>
<evidence type="ECO:0000256" key="1">
    <source>
        <dbReference type="ARBA" id="ARBA00004429"/>
    </source>
</evidence>
<dbReference type="NCBIfam" id="TIGR02857">
    <property type="entry name" value="CydD"/>
    <property type="match status" value="1"/>
</dbReference>
<keyword evidence="8" id="KW-0547">Nucleotide-binding</keyword>
<dbReference type="EMBL" id="FOGC01000004">
    <property type="protein sequence ID" value="SEQ59750.1"/>
    <property type="molecule type" value="Genomic_DNA"/>
</dbReference>
<dbReference type="PROSITE" id="PS50929">
    <property type="entry name" value="ABC_TM1F"/>
    <property type="match status" value="1"/>
</dbReference>
<dbReference type="GO" id="GO:0016887">
    <property type="term" value="F:ATP hydrolysis activity"/>
    <property type="evidence" value="ECO:0007669"/>
    <property type="project" value="InterPro"/>
</dbReference>
<keyword evidence="6" id="KW-0997">Cell inner membrane</keyword>
<dbReference type="GO" id="GO:0042883">
    <property type="term" value="P:cysteine transport"/>
    <property type="evidence" value="ECO:0007669"/>
    <property type="project" value="InterPro"/>
</dbReference>
<dbReference type="InterPro" id="IPR036640">
    <property type="entry name" value="ABC1_TM_sf"/>
</dbReference>
<keyword evidence="4" id="KW-0813">Transport</keyword>
<dbReference type="Pfam" id="PF00005">
    <property type="entry name" value="ABC_tran"/>
    <property type="match status" value="1"/>
</dbReference>
<keyword evidence="5" id="KW-1003">Cell membrane</keyword>
<dbReference type="STRING" id="988801.SAMN05216522_104158"/>
<dbReference type="GO" id="GO:0034040">
    <property type="term" value="F:ATPase-coupled lipid transmembrane transporter activity"/>
    <property type="evidence" value="ECO:0007669"/>
    <property type="project" value="TreeGrafter"/>
</dbReference>
<evidence type="ECO:0000256" key="5">
    <source>
        <dbReference type="ARBA" id="ARBA00022475"/>
    </source>
</evidence>
<dbReference type="OrthoDB" id="9806127at2"/>
<evidence type="ECO:0000256" key="6">
    <source>
        <dbReference type="ARBA" id="ARBA00022519"/>
    </source>
</evidence>
<organism evidence="16 17">
    <name type="scientific">Rosenbergiella nectarea</name>
    <dbReference type="NCBI Taxonomy" id="988801"/>
    <lineage>
        <taxon>Bacteria</taxon>
        <taxon>Pseudomonadati</taxon>
        <taxon>Pseudomonadota</taxon>
        <taxon>Gammaproteobacteria</taxon>
        <taxon>Enterobacterales</taxon>
        <taxon>Erwiniaceae</taxon>
        <taxon>Rosenbergiella</taxon>
    </lineage>
</organism>
<evidence type="ECO:0000256" key="10">
    <source>
        <dbReference type="ARBA" id="ARBA00022989"/>
    </source>
</evidence>
<evidence type="ECO:0000313" key="16">
    <source>
        <dbReference type="EMBL" id="SEQ59750.1"/>
    </source>
</evidence>
<evidence type="ECO:0000313" key="17">
    <source>
        <dbReference type="Proteomes" id="UP000242515"/>
    </source>
</evidence>
<evidence type="ECO:0000256" key="3">
    <source>
        <dbReference type="ARBA" id="ARBA00012191"/>
    </source>
</evidence>
<evidence type="ECO:0000259" key="15">
    <source>
        <dbReference type="PROSITE" id="PS50929"/>
    </source>
</evidence>
<dbReference type="InterPro" id="IPR039421">
    <property type="entry name" value="Type_1_exporter"/>
</dbReference>
<keyword evidence="9 16" id="KW-0067">ATP-binding</keyword>
<keyword evidence="17" id="KW-1185">Reference proteome</keyword>
<feature type="transmembrane region" description="Helical" evidence="13">
    <location>
        <begin position="165"/>
        <end position="188"/>
    </location>
</feature>
<accession>A0A1H9HBN6</accession>
<feature type="transmembrane region" description="Helical" evidence="13">
    <location>
        <begin position="140"/>
        <end position="159"/>
    </location>
</feature>
<dbReference type="PANTHER" id="PTHR24221:SF261">
    <property type="entry name" value="GLUTATHIONE_L-CYSTEINE TRANSPORT SYSTEM ATP-BINDING_PERMEASE PROTEIN CYDD"/>
    <property type="match status" value="1"/>
</dbReference>
<dbReference type="PROSITE" id="PS50893">
    <property type="entry name" value="ABC_TRANSPORTER_2"/>
    <property type="match status" value="1"/>
</dbReference>
<feature type="transmembrane region" description="Helical" evidence="13">
    <location>
        <begin position="276"/>
        <end position="297"/>
    </location>
</feature>
<dbReference type="Proteomes" id="UP000242515">
    <property type="component" value="Unassembled WGS sequence"/>
</dbReference>
<dbReference type="Pfam" id="PF00664">
    <property type="entry name" value="ABC_membrane"/>
    <property type="match status" value="1"/>
</dbReference>
<evidence type="ECO:0000256" key="4">
    <source>
        <dbReference type="ARBA" id="ARBA00022448"/>
    </source>
</evidence>
<evidence type="ECO:0000256" key="7">
    <source>
        <dbReference type="ARBA" id="ARBA00022692"/>
    </source>
</evidence>
<dbReference type="PROSITE" id="PS00211">
    <property type="entry name" value="ABC_TRANSPORTER_1"/>
    <property type="match status" value="1"/>
</dbReference>
<protein>
    <recommendedName>
        <fullName evidence="3">ABC-type xenobiotic transporter</fullName>
        <ecNumber evidence="3">7.6.2.2</ecNumber>
    </recommendedName>
</protein>
<evidence type="ECO:0000256" key="8">
    <source>
        <dbReference type="ARBA" id="ARBA00022741"/>
    </source>
</evidence>
<gene>
    <name evidence="16" type="ORF">SAMN05216522_104158</name>
</gene>
<feature type="domain" description="ABC transmembrane type-1" evidence="15">
    <location>
        <begin position="26"/>
        <end position="316"/>
    </location>
</feature>
<dbReference type="NCBIfam" id="NF008379">
    <property type="entry name" value="PRK11174.1"/>
    <property type="match status" value="1"/>
</dbReference>
<dbReference type="Gene3D" id="3.40.50.300">
    <property type="entry name" value="P-loop containing nucleotide triphosphate hydrolases"/>
    <property type="match status" value="1"/>
</dbReference>
<dbReference type="EC" id="7.6.2.2" evidence="3"/>
<keyword evidence="11 13" id="KW-0472">Membrane</keyword>
<feature type="domain" description="ABC transporter" evidence="14">
    <location>
        <begin position="353"/>
        <end position="585"/>
    </location>
</feature>
<dbReference type="InterPro" id="IPR017871">
    <property type="entry name" value="ABC_transporter-like_CS"/>
</dbReference>
<feature type="transmembrane region" description="Helical" evidence="13">
    <location>
        <begin position="245"/>
        <end position="270"/>
    </location>
</feature>
<name>A0A1H9HBN6_9GAMM</name>
<reference evidence="17" key="1">
    <citation type="submission" date="2016-10" db="EMBL/GenBank/DDBJ databases">
        <authorList>
            <person name="Varghese N."/>
            <person name="Submissions S."/>
        </authorList>
    </citation>
    <scope>NUCLEOTIDE SEQUENCE [LARGE SCALE GENOMIC DNA]</scope>
    <source>
        <strain evidence="17">8N4</strain>
    </source>
</reference>
<dbReference type="RefSeq" id="WP_092674616.1">
    <property type="nucleotide sequence ID" value="NZ_FOGC01000004.1"/>
</dbReference>
<dbReference type="SUPFAM" id="SSF90123">
    <property type="entry name" value="ABC transporter transmembrane region"/>
    <property type="match status" value="1"/>
</dbReference>
<dbReference type="InterPro" id="IPR003593">
    <property type="entry name" value="AAA+_ATPase"/>
</dbReference>
<evidence type="ECO:0000259" key="14">
    <source>
        <dbReference type="PROSITE" id="PS50893"/>
    </source>
</evidence>
<dbReference type="PANTHER" id="PTHR24221">
    <property type="entry name" value="ATP-BINDING CASSETTE SUB-FAMILY B"/>
    <property type="match status" value="1"/>
</dbReference>
<dbReference type="InterPro" id="IPR011527">
    <property type="entry name" value="ABC1_TM_dom"/>
</dbReference>
<keyword evidence="7 13" id="KW-0812">Transmembrane</keyword>
<dbReference type="GO" id="GO:0008559">
    <property type="term" value="F:ABC-type xenobiotic transporter activity"/>
    <property type="evidence" value="ECO:0007669"/>
    <property type="project" value="UniProtKB-EC"/>
</dbReference>
<feature type="transmembrane region" description="Helical" evidence="13">
    <location>
        <begin position="62"/>
        <end position="79"/>
    </location>
</feature>
<comment type="similarity">
    <text evidence="2">Belongs to the ABC transporter superfamily. Drug exporter-2 (TC 3.A.1.117) family.</text>
</comment>
<dbReference type="AlphaFoldDB" id="A0A1H9HBN6"/>
<proteinExistence type="inferred from homology"/>
<dbReference type="InterPro" id="IPR027417">
    <property type="entry name" value="P-loop_NTPase"/>
</dbReference>
<dbReference type="FunFam" id="1.20.1560.10:FF:000039">
    <property type="entry name" value="Cysteine/glutathione ABC transporter permease/ATP-binding protein CydD"/>
    <property type="match status" value="1"/>
</dbReference>
<evidence type="ECO:0000256" key="11">
    <source>
        <dbReference type="ARBA" id="ARBA00023136"/>
    </source>
</evidence>
<dbReference type="InterPro" id="IPR014216">
    <property type="entry name" value="ABC_transptr_CydD"/>
</dbReference>
<evidence type="ECO:0000256" key="13">
    <source>
        <dbReference type="SAM" id="Phobius"/>
    </source>
</evidence>
<evidence type="ECO:0000256" key="9">
    <source>
        <dbReference type="ARBA" id="ARBA00022840"/>
    </source>
</evidence>
<dbReference type="SMART" id="SM00382">
    <property type="entry name" value="AAA"/>
    <property type="match status" value="1"/>
</dbReference>
<comment type="subcellular location">
    <subcellularLocation>
        <location evidence="1">Cell inner membrane</location>
        <topology evidence="1">Multi-pass membrane protein</topology>
    </subcellularLocation>
</comment>
<dbReference type="SUPFAM" id="SSF52540">
    <property type="entry name" value="P-loop containing nucleoside triphosphate hydrolases"/>
    <property type="match status" value="1"/>
</dbReference>
<dbReference type="InterPro" id="IPR003439">
    <property type="entry name" value="ABC_transporter-like_ATP-bd"/>
</dbReference>
<evidence type="ECO:0000256" key="12">
    <source>
        <dbReference type="ARBA" id="ARBA00034018"/>
    </source>
</evidence>